<evidence type="ECO:0000256" key="1">
    <source>
        <dbReference type="SAM" id="MobiDB-lite"/>
    </source>
</evidence>
<organism evidence="3 4">
    <name type="scientific">Paenibacillus brevis</name>
    <dbReference type="NCBI Taxonomy" id="2841508"/>
    <lineage>
        <taxon>Bacteria</taxon>
        <taxon>Bacillati</taxon>
        <taxon>Bacillota</taxon>
        <taxon>Bacilli</taxon>
        <taxon>Bacillales</taxon>
        <taxon>Paenibacillaceae</taxon>
        <taxon>Paenibacillus</taxon>
    </lineage>
</organism>
<evidence type="ECO:0000313" key="4">
    <source>
        <dbReference type="Proteomes" id="UP000743001"/>
    </source>
</evidence>
<dbReference type="Pfam" id="PF13614">
    <property type="entry name" value="AAA_31"/>
    <property type="match status" value="1"/>
</dbReference>
<dbReference type="EMBL" id="JAHLQJ010000006">
    <property type="protein sequence ID" value="MBU5671793.1"/>
    <property type="molecule type" value="Genomic_DNA"/>
</dbReference>
<dbReference type="RefSeq" id="WP_216478360.1">
    <property type="nucleotide sequence ID" value="NZ_JAHLQJ010000006.1"/>
</dbReference>
<name>A0ABS6FP34_9BACL</name>
<dbReference type="Proteomes" id="UP000743001">
    <property type="component" value="Unassembled WGS sequence"/>
</dbReference>
<evidence type="ECO:0000313" key="3">
    <source>
        <dbReference type="EMBL" id="MBU5671793.1"/>
    </source>
</evidence>
<feature type="domain" description="AAA" evidence="2">
    <location>
        <begin position="127"/>
        <end position="278"/>
    </location>
</feature>
<protein>
    <submittedName>
        <fullName evidence="3">AAA family ATPase</fullName>
    </submittedName>
</protein>
<comment type="caution">
    <text evidence="3">The sequence shown here is derived from an EMBL/GenBank/DDBJ whole genome shotgun (WGS) entry which is preliminary data.</text>
</comment>
<evidence type="ECO:0000259" key="2">
    <source>
        <dbReference type="Pfam" id="PF13614"/>
    </source>
</evidence>
<feature type="region of interest" description="Disordered" evidence="1">
    <location>
        <begin position="373"/>
        <end position="395"/>
    </location>
</feature>
<accession>A0ABS6FP34</accession>
<reference evidence="3 4" key="1">
    <citation type="submission" date="2021-06" db="EMBL/GenBank/DDBJ databases">
        <authorList>
            <person name="Sun Q."/>
            <person name="Li D."/>
        </authorList>
    </citation>
    <scope>NUCLEOTIDE SEQUENCE [LARGE SCALE GENOMIC DNA]</scope>
    <source>
        <strain evidence="3 4">MSJ-6</strain>
    </source>
</reference>
<sequence length="395" mass="44667">MQPIRLVLAATEEDYIEPFLQYIRCSEFERRLVVTAFSRKEALWKYIENEPDEMDAVLGETSFREGWQGKLREGAPWIELREGGYSDREVRSGLGVSKYQPLSRLLAEIEEMIRGRRETVGNEGKTKLIGVISAAGGSGKTTVSIQLARQFASEGKHVIYISLESLQSNISSDGREEVEAEGRPGLARLLYDLKASGEKHQKPRHPISHYVYRNAFLRGDAFPALYNLNEMKELERSDVVALLEFIIESRSYDAVIVDTDSIPDFRIETVMERADQLLWIVGENQIILDKTVKWLVFLERTNPGLYNGIIGKSLFVANRTTEEVPRSLPERNIPISAVLPWISAWNGLTGYAEGQRQAPAYQRDVMKLSRLLHENENRTAPGGRESPACSKMSSS</sequence>
<gene>
    <name evidence="3" type="ORF">KQJ23_08170</name>
</gene>
<dbReference type="InterPro" id="IPR025669">
    <property type="entry name" value="AAA_dom"/>
</dbReference>
<keyword evidence="4" id="KW-1185">Reference proteome</keyword>
<proteinExistence type="predicted"/>